<comment type="caution">
    <text evidence="5">The sequence shown here is derived from an EMBL/GenBank/DDBJ whole genome shotgun (WGS) entry which is preliminary data.</text>
</comment>
<dbReference type="InterPro" id="IPR014752">
    <property type="entry name" value="Arrestin-like_C"/>
</dbReference>
<dbReference type="FunCoup" id="A0A212F8M2">
    <property type="interactions" value="530"/>
</dbReference>
<gene>
    <name evidence="5" type="ORF">KGM_215383</name>
</gene>
<dbReference type="PANTHER" id="PTHR11188:SF176">
    <property type="entry name" value="ARRESTIN DOMAIN-CONTAINING PROTEIN 1"/>
    <property type="match status" value="1"/>
</dbReference>
<evidence type="ECO:0000256" key="1">
    <source>
        <dbReference type="ARBA" id="ARBA00005298"/>
    </source>
</evidence>
<dbReference type="InterPro" id="IPR011021">
    <property type="entry name" value="Arrestin-like_N"/>
</dbReference>
<dbReference type="Pfam" id="PF00339">
    <property type="entry name" value="Arrestin_N"/>
    <property type="match status" value="1"/>
</dbReference>
<reference evidence="5 6" key="1">
    <citation type="journal article" date="2011" name="Cell">
        <title>The monarch butterfly genome yields insights into long-distance migration.</title>
        <authorList>
            <person name="Zhan S."/>
            <person name="Merlin C."/>
            <person name="Boore J.L."/>
            <person name="Reppert S.M."/>
        </authorList>
    </citation>
    <scope>NUCLEOTIDE SEQUENCE [LARGE SCALE GENOMIC DNA]</scope>
    <source>
        <strain evidence="5">F-2</strain>
    </source>
</reference>
<evidence type="ECO:0000256" key="3">
    <source>
        <dbReference type="SAM" id="MobiDB-lite"/>
    </source>
</evidence>
<keyword evidence="6" id="KW-1185">Reference proteome</keyword>
<dbReference type="eggNOG" id="KOG3780">
    <property type="taxonomic scope" value="Eukaryota"/>
</dbReference>
<dbReference type="SMART" id="SM01017">
    <property type="entry name" value="Arrestin_C"/>
    <property type="match status" value="2"/>
</dbReference>
<feature type="compositionally biased region" description="Polar residues" evidence="3">
    <location>
        <begin position="596"/>
        <end position="606"/>
    </location>
</feature>
<evidence type="ECO:0000313" key="5">
    <source>
        <dbReference type="EMBL" id="OWR50063.1"/>
    </source>
</evidence>
<feature type="region of interest" description="Disordered" evidence="3">
    <location>
        <begin position="361"/>
        <end position="611"/>
    </location>
</feature>
<dbReference type="Gene3D" id="2.60.40.640">
    <property type="match status" value="2"/>
</dbReference>
<feature type="domain" description="Arrestin C-terminal-like" evidence="4">
    <location>
        <begin position="176"/>
        <end position="307"/>
    </location>
</feature>
<dbReference type="InterPro" id="IPR011022">
    <property type="entry name" value="Arrestin_C-like"/>
</dbReference>
<name>A0A212F8M2_DANPL</name>
<evidence type="ECO:0000256" key="2">
    <source>
        <dbReference type="ARBA" id="ARBA00022606"/>
    </source>
</evidence>
<dbReference type="Pfam" id="PF02752">
    <property type="entry name" value="Arrestin_C"/>
    <property type="match status" value="1"/>
</dbReference>
<organism evidence="5 6">
    <name type="scientific">Danaus plexippus plexippus</name>
    <dbReference type="NCBI Taxonomy" id="278856"/>
    <lineage>
        <taxon>Eukaryota</taxon>
        <taxon>Metazoa</taxon>
        <taxon>Ecdysozoa</taxon>
        <taxon>Arthropoda</taxon>
        <taxon>Hexapoda</taxon>
        <taxon>Insecta</taxon>
        <taxon>Pterygota</taxon>
        <taxon>Neoptera</taxon>
        <taxon>Endopterygota</taxon>
        <taxon>Lepidoptera</taxon>
        <taxon>Glossata</taxon>
        <taxon>Ditrysia</taxon>
        <taxon>Papilionoidea</taxon>
        <taxon>Nymphalidae</taxon>
        <taxon>Danainae</taxon>
        <taxon>Danaini</taxon>
        <taxon>Danaina</taxon>
        <taxon>Danaus</taxon>
        <taxon>Danaus</taxon>
    </lineage>
</organism>
<dbReference type="AlphaFoldDB" id="A0A212F8M2"/>
<keyword evidence="2" id="KW-0716">Sensory transduction</keyword>
<evidence type="ECO:0000259" key="4">
    <source>
        <dbReference type="SMART" id="SM01017"/>
    </source>
</evidence>
<dbReference type="InParanoid" id="A0A212F8M2"/>
<feature type="compositionally biased region" description="Polar residues" evidence="3">
    <location>
        <begin position="541"/>
        <end position="550"/>
    </location>
</feature>
<sequence length="688" mass="75028">MGFEDGQIVLDSPNGAYYSGQAVCGTLHFIQTKEKTFRGIYVQFKGYCKVHWTTSHTRTVNGKSESYTTSHDSHEEYVNVKTYLVGGESGEHSIDPGTYEYNFRFNIPVNCPSSFEGHLGHVRYEIKAVVDRAFKFDQEKKVAVRVMAPLDLNQNPYCKDPLELEFNDSYCCFCMGSGSADTMVKLPVAGYCPGQTIPIELKCSNQGSVEIDYIKLEITKKLTFTATHEPGTRTEKETVAEIKKNSIPTNTTRDWTVEMMVPALDVYNLDNCRYIDVEYKFKVTVNPSGCHSSTDGSRKIIIGTVPLVGFQDDVQNPLESQMPQQTITAVTQQPVSGISSYPGSPYPPVVNVQPYPNTASPYPPAPSPYPQTTSPYPQATSPYPPTTSPYPPTTSPYPPTTSPYPPTTSPYPPTTSPYPPTTSPYPPTTSPYPPTTSPYPPTTSPYPPTTSPYPPTTSPYPPTTSPYPPTTSPYPPTTSPYPPTTFPYPETTSPYPNPASPYAPTSSPYPNKSPYPTGNSPYPPASPSSSPYPDNPPPYPGNNQANNSPYPASPHPSTNSPYPAAPYPATNAPYPDSSPYPPKQDKTNKPLGFSVPSGNEVSTPLLQPNLDPSPYPTMSPGIHHHQLSAAVDNFVSVVGMYSLLTVFHTQPTSSPNPFAAASAPALDSPDTRRNETNVNLESTLSYLF</sequence>
<dbReference type="SUPFAM" id="SSF81296">
    <property type="entry name" value="E set domains"/>
    <property type="match status" value="2"/>
</dbReference>
<evidence type="ECO:0000313" key="6">
    <source>
        <dbReference type="Proteomes" id="UP000007151"/>
    </source>
</evidence>
<dbReference type="InterPro" id="IPR050357">
    <property type="entry name" value="Arrestin_domain-protein"/>
</dbReference>
<proteinExistence type="inferred from homology"/>
<dbReference type="InterPro" id="IPR014756">
    <property type="entry name" value="Ig_E-set"/>
</dbReference>
<protein>
    <submittedName>
        <fullName evidence="5">Arrestin domain containing 4</fullName>
    </submittedName>
</protein>
<feature type="compositionally biased region" description="Pro residues" evidence="3">
    <location>
        <begin position="382"/>
        <end position="486"/>
    </location>
</feature>
<feature type="compositionally biased region" description="Low complexity" evidence="3">
    <location>
        <begin position="556"/>
        <end position="575"/>
    </location>
</feature>
<dbReference type="STRING" id="278856.A0A212F8M2"/>
<dbReference type="GO" id="GO:0015031">
    <property type="term" value="P:protein transport"/>
    <property type="evidence" value="ECO:0007669"/>
    <property type="project" value="TreeGrafter"/>
</dbReference>
<dbReference type="GO" id="GO:0005737">
    <property type="term" value="C:cytoplasm"/>
    <property type="evidence" value="ECO:0007669"/>
    <property type="project" value="TreeGrafter"/>
</dbReference>
<dbReference type="PRINTS" id="PR01217">
    <property type="entry name" value="PRICHEXTENSN"/>
</dbReference>
<dbReference type="EMBL" id="AGBW02009708">
    <property type="protein sequence ID" value="OWR50063.1"/>
    <property type="molecule type" value="Genomic_DNA"/>
</dbReference>
<feature type="compositionally biased region" description="Low complexity" evidence="3">
    <location>
        <begin position="370"/>
        <end position="381"/>
    </location>
</feature>
<dbReference type="PANTHER" id="PTHR11188">
    <property type="entry name" value="ARRESTIN DOMAIN CONTAINING PROTEIN"/>
    <property type="match status" value="1"/>
</dbReference>
<dbReference type="Proteomes" id="UP000007151">
    <property type="component" value="Unassembled WGS sequence"/>
</dbReference>
<feature type="domain" description="Arrestin C-terminal-like" evidence="4">
    <location>
        <begin position="4"/>
        <end position="157"/>
    </location>
</feature>
<accession>A0A212F8M2</accession>
<dbReference type="KEGG" id="dpl:KGM_215383"/>
<comment type="similarity">
    <text evidence="1">Belongs to the arrestin family.</text>
</comment>